<dbReference type="AlphaFoldDB" id="A0A318S4Y5"/>
<comment type="caution">
    <text evidence="1">The sequence shown here is derived from an EMBL/GenBank/DDBJ whole genome shotgun (WGS) entry which is preliminary data.</text>
</comment>
<accession>A0A318S4Y5</accession>
<evidence type="ECO:0000313" key="1">
    <source>
        <dbReference type="EMBL" id="PYE53534.1"/>
    </source>
</evidence>
<sequence>MTWRELEERVGLENLPAFHRAFLLWRGVDDPGAMPLRRVQQRVEAELNRMVQSGDATRLDGDWNLQPNALATFEAAKAYLS</sequence>
<evidence type="ECO:0000313" key="2">
    <source>
        <dbReference type="Proteomes" id="UP000248326"/>
    </source>
</evidence>
<name>A0A318S4Y5_9DEIO</name>
<proteinExistence type="predicted"/>
<dbReference type="Proteomes" id="UP000248326">
    <property type="component" value="Unassembled WGS sequence"/>
</dbReference>
<keyword evidence="2" id="KW-1185">Reference proteome</keyword>
<protein>
    <submittedName>
        <fullName evidence="1">Uncharacterized protein</fullName>
    </submittedName>
</protein>
<dbReference type="EMBL" id="QJSX01000008">
    <property type="protein sequence ID" value="PYE53534.1"/>
    <property type="molecule type" value="Genomic_DNA"/>
</dbReference>
<gene>
    <name evidence="1" type="ORF">DES52_10863</name>
</gene>
<organism evidence="1 2">
    <name type="scientific">Deinococcus yavapaiensis KR-236</name>
    <dbReference type="NCBI Taxonomy" id="694435"/>
    <lineage>
        <taxon>Bacteria</taxon>
        <taxon>Thermotogati</taxon>
        <taxon>Deinococcota</taxon>
        <taxon>Deinococci</taxon>
        <taxon>Deinococcales</taxon>
        <taxon>Deinococcaceae</taxon>
        <taxon>Deinococcus</taxon>
    </lineage>
</organism>
<reference evidence="1 2" key="1">
    <citation type="submission" date="2018-06" db="EMBL/GenBank/DDBJ databases">
        <title>Genomic Encyclopedia of Type Strains, Phase IV (KMG-IV): sequencing the most valuable type-strain genomes for metagenomic binning, comparative biology and taxonomic classification.</title>
        <authorList>
            <person name="Goeker M."/>
        </authorList>
    </citation>
    <scope>NUCLEOTIDE SEQUENCE [LARGE SCALE GENOMIC DNA]</scope>
    <source>
        <strain evidence="1 2">DSM 18048</strain>
    </source>
</reference>